<evidence type="ECO:0000259" key="9">
    <source>
        <dbReference type="Pfam" id="PF09430"/>
    </source>
</evidence>
<evidence type="ECO:0000256" key="2">
    <source>
        <dbReference type="ARBA" id="ARBA00008880"/>
    </source>
</evidence>
<dbReference type="InterPro" id="IPR019008">
    <property type="entry name" value="Beta_sandwich_EMC7"/>
</dbReference>
<keyword evidence="10" id="KW-1185">Reference proteome</keyword>
<dbReference type="AlphaFoldDB" id="A0AB39ZF86"/>
<dbReference type="PANTHER" id="PTHR13605">
    <property type="entry name" value="ER MEMBRANE PROTEIN COMPLEX SUBUNIT 7"/>
    <property type="match status" value="1"/>
</dbReference>
<dbReference type="Pfam" id="PF09430">
    <property type="entry name" value="EMC7_beta-sandw"/>
    <property type="match status" value="1"/>
</dbReference>
<dbReference type="GO" id="GO:0030246">
    <property type="term" value="F:carbohydrate binding"/>
    <property type="evidence" value="ECO:0007669"/>
    <property type="project" value="InterPro"/>
</dbReference>
<sequence>MFKIIVILSIVCLSSALVNQDLIIRKNGRKDEVAMYTIEGVILKPDRSLNLPQTWLRDITLSINNGEIKGFVRLDGRFLLSGVQNGSHILEVQHPDIYFQQVRVEITGKGKYRARKVNYIQPSLINQVPYPLRLQPLSRRKYFKSREQWRILDVVLNPMVLLMVMPFLLMLAFSILIKDPETKKELDSIQFPKMSDMPDFTGALSSMLSGKKSLEAEEKVVADKIPNKKPQK</sequence>
<evidence type="ECO:0000256" key="8">
    <source>
        <dbReference type="SAM" id="SignalP"/>
    </source>
</evidence>
<keyword evidence="3 7" id="KW-0812">Transmembrane</keyword>
<accession>A0AB39ZF86</accession>
<evidence type="ECO:0000313" key="10">
    <source>
        <dbReference type="Proteomes" id="UP001652628"/>
    </source>
</evidence>
<evidence type="ECO:0000256" key="3">
    <source>
        <dbReference type="ARBA" id="ARBA00022692"/>
    </source>
</evidence>
<comment type="subcellular location">
    <subcellularLocation>
        <location evidence="1">Membrane</location>
        <topology evidence="1">Single-pass membrane protein</topology>
    </subcellularLocation>
</comment>
<protein>
    <submittedName>
        <fullName evidence="11">ER membrane protein complex subunit 7 homolog</fullName>
    </submittedName>
</protein>
<keyword evidence="5 7" id="KW-1133">Transmembrane helix</keyword>
<feature type="signal peptide" evidence="8">
    <location>
        <begin position="1"/>
        <end position="16"/>
    </location>
</feature>
<evidence type="ECO:0000256" key="5">
    <source>
        <dbReference type="ARBA" id="ARBA00022989"/>
    </source>
</evidence>
<evidence type="ECO:0000256" key="4">
    <source>
        <dbReference type="ARBA" id="ARBA00022729"/>
    </source>
</evidence>
<evidence type="ECO:0000256" key="6">
    <source>
        <dbReference type="ARBA" id="ARBA00023136"/>
    </source>
</evidence>
<feature type="domain" description="ER membrane protein complex subunit 7 beta-sandwich" evidence="9">
    <location>
        <begin position="52"/>
        <end position="162"/>
    </location>
</feature>
<feature type="transmembrane region" description="Helical" evidence="7">
    <location>
        <begin position="155"/>
        <end position="177"/>
    </location>
</feature>
<name>A0AB39ZF86_DROSZ</name>
<proteinExistence type="inferred from homology"/>
<organism evidence="10 11">
    <name type="scientific">Drosophila suzukii</name>
    <name type="common">Spotted-wing drosophila fruit fly</name>
    <dbReference type="NCBI Taxonomy" id="28584"/>
    <lineage>
        <taxon>Eukaryota</taxon>
        <taxon>Metazoa</taxon>
        <taxon>Ecdysozoa</taxon>
        <taxon>Arthropoda</taxon>
        <taxon>Hexapoda</taxon>
        <taxon>Insecta</taxon>
        <taxon>Pterygota</taxon>
        <taxon>Neoptera</taxon>
        <taxon>Endopterygota</taxon>
        <taxon>Diptera</taxon>
        <taxon>Brachycera</taxon>
        <taxon>Muscomorpha</taxon>
        <taxon>Ephydroidea</taxon>
        <taxon>Drosophilidae</taxon>
        <taxon>Drosophila</taxon>
        <taxon>Sophophora</taxon>
    </lineage>
</organism>
<reference evidence="11" key="2">
    <citation type="submission" date="2025-08" db="UniProtKB">
        <authorList>
            <consortium name="RefSeq"/>
        </authorList>
    </citation>
    <scope>IDENTIFICATION</scope>
</reference>
<dbReference type="GO" id="GO:0072546">
    <property type="term" value="C:EMC complex"/>
    <property type="evidence" value="ECO:0007669"/>
    <property type="project" value="TreeGrafter"/>
</dbReference>
<comment type="similarity">
    <text evidence="2">Belongs to the EMC7 family.</text>
</comment>
<dbReference type="Proteomes" id="UP001652628">
    <property type="component" value="Chromosome 2L"/>
</dbReference>
<evidence type="ECO:0000256" key="1">
    <source>
        <dbReference type="ARBA" id="ARBA00004167"/>
    </source>
</evidence>
<keyword evidence="4 8" id="KW-0732">Signal</keyword>
<evidence type="ECO:0000256" key="7">
    <source>
        <dbReference type="SAM" id="Phobius"/>
    </source>
</evidence>
<reference evidence="10" key="1">
    <citation type="submission" date="2025-05" db="UniProtKB">
        <authorList>
            <consortium name="RefSeq"/>
        </authorList>
    </citation>
    <scope>NUCLEOTIDE SEQUENCE [LARGE SCALE GENOMIC DNA]</scope>
</reference>
<dbReference type="InterPro" id="IPR039163">
    <property type="entry name" value="EMC7"/>
</dbReference>
<dbReference type="GeneID" id="108012190"/>
<dbReference type="PANTHER" id="PTHR13605:SF4">
    <property type="entry name" value="ER MEMBRANE PROTEIN COMPLEX SUBUNIT 7"/>
    <property type="match status" value="1"/>
</dbReference>
<keyword evidence="6 7" id="KW-0472">Membrane</keyword>
<dbReference type="RefSeq" id="XP_016932979.3">
    <property type="nucleotide sequence ID" value="XM_017077490.3"/>
</dbReference>
<gene>
    <name evidence="11" type="primary">LOC108012190</name>
</gene>
<feature type="chain" id="PRO_5045118411" evidence="8">
    <location>
        <begin position="17"/>
        <end position="232"/>
    </location>
</feature>
<evidence type="ECO:0000313" key="11">
    <source>
        <dbReference type="RefSeq" id="XP_016932979.3"/>
    </source>
</evidence>